<dbReference type="InterPro" id="IPR020288">
    <property type="entry name" value="Sheath_initiator"/>
</dbReference>
<evidence type="ECO:0000313" key="2">
    <source>
        <dbReference type="Proteomes" id="UP000012997"/>
    </source>
</evidence>
<dbReference type="Pfam" id="PF10934">
    <property type="entry name" value="Sheath_initiator"/>
    <property type="match status" value="1"/>
</dbReference>
<name>N0DP77_9CAUD</name>
<dbReference type="Proteomes" id="UP000012997">
    <property type="component" value="Segment"/>
</dbReference>
<protein>
    <submittedName>
        <fullName evidence="1">Uncharacterized protein</fullName>
    </submittedName>
</protein>
<dbReference type="GeneID" id="16212510"/>
<dbReference type="OrthoDB" id="17165at10239"/>
<evidence type="ECO:0000313" key="1">
    <source>
        <dbReference type="EMBL" id="BAN16851.1"/>
    </source>
</evidence>
<reference evidence="1 2" key="1">
    <citation type="journal article" date="2014" name="Genome Announc.">
        <title>Complete Genome Sequence of the Edwardsiella ictaluri-Specific Bacteriophage PEi21, Isolated from River Water in Japan.</title>
        <authorList>
            <person name="Yasuike M."/>
            <person name="Kai W."/>
            <person name="Nakamura Y."/>
            <person name="Fujiwara A."/>
            <person name="Kawato Y."/>
            <person name="Hassan E.S."/>
            <person name="Mahmoud M.M."/>
            <person name="Nagai S."/>
            <person name="Kobayashi T."/>
            <person name="Ototake M."/>
            <person name="Nakai T."/>
        </authorList>
    </citation>
    <scope>NUCLEOTIDE SEQUENCE [LARGE SCALE GENOMIC DNA]</scope>
</reference>
<dbReference type="KEGG" id="vg:16212510"/>
<keyword evidence="2" id="KW-1185">Reference proteome</keyword>
<organism evidence="1 2">
    <name type="scientific">Edwardsiella phage PEi21</name>
    <dbReference type="NCBI Taxonomy" id="1325372"/>
    <lineage>
        <taxon>Viruses</taxon>
        <taxon>Duplodnaviria</taxon>
        <taxon>Heunggongvirae</taxon>
        <taxon>Uroviricota</taxon>
        <taxon>Caudoviricetes</taxon>
        <taxon>Yokohamavirus</taxon>
        <taxon>Yokohamavirus PEi21</taxon>
    </lineage>
</organism>
<proteinExistence type="predicted"/>
<dbReference type="RefSeq" id="YP_008869254.1">
    <property type="nucleotide sequence ID" value="NC_021342.2"/>
</dbReference>
<dbReference type="EMBL" id="AP013057">
    <property type="protein sequence ID" value="BAN16851.1"/>
    <property type="molecule type" value="Genomic_DNA"/>
</dbReference>
<accession>N0DP77</accession>
<sequence length="123" mass="13640">MTVRRLDENGDIVTSGVQFIGGREEIAQTVQTRLRLFLGEYFRDVTDGTPWFENILGKANDLAIKEALLRNRIAQTPGVIRLVQFSFDFDPADPKKTATVKAGILTQYGIDTVTYGTDNTTGV</sequence>